<accession>A0A9P5PTJ1</accession>
<reference evidence="1" key="1">
    <citation type="submission" date="2020-11" db="EMBL/GenBank/DDBJ databases">
        <authorList>
            <consortium name="DOE Joint Genome Institute"/>
            <person name="Ahrendt S."/>
            <person name="Riley R."/>
            <person name="Andreopoulos W."/>
            <person name="Labutti K."/>
            <person name="Pangilinan J."/>
            <person name="Ruiz-Duenas F.J."/>
            <person name="Barrasa J.M."/>
            <person name="Sanchez-Garcia M."/>
            <person name="Camarero S."/>
            <person name="Miyauchi S."/>
            <person name="Serrano A."/>
            <person name="Linde D."/>
            <person name="Babiker R."/>
            <person name="Drula E."/>
            <person name="Ayuso-Fernandez I."/>
            <person name="Pacheco R."/>
            <person name="Padilla G."/>
            <person name="Ferreira P."/>
            <person name="Barriuso J."/>
            <person name="Kellner H."/>
            <person name="Castanera R."/>
            <person name="Alfaro M."/>
            <person name="Ramirez L."/>
            <person name="Pisabarro A.G."/>
            <person name="Kuo A."/>
            <person name="Tritt A."/>
            <person name="Lipzen A."/>
            <person name="He G."/>
            <person name="Yan M."/>
            <person name="Ng V."/>
            <person name="Cullen D."/>
            <person name="Martin F."/>
            <person name="Rosso M.-N."/>
            <person name="Henrissat B."/>
            <person name="Hibbett D."/>
            <person name="Martinez A.T."/>
            <person name="Grigoriev I.V."/>
        </authorList>
    </citation>
    <scope>NUCLEOTIDE SEQUENCE</scope>
    <source>
        <strain evidence="1">AH 40177</strain>
    </source>
</reference>
<dbReference type="CDD" id="cd10170">
    <property type="entry name" value="ASKHA_NBD_HSP70"/>
    <property type="match status" value="1"/>
</dbReference>
<evidence type="ECO:0000313" key="2">
    <source>
        <dbReference type="Proteomes" id="UP000772434"/>
    </source>
</evidence>
<keyword evidence="2" id="KW-1185">Reference proteome</keyword>
<dbReference type="EMBL" id="JADNRY010000062">
    <property type="protein sequence ID" value="KAF9068277.1"/>
    <property type="molecule type" value="Genomic_DNA"/>
</dbReference>
<dbReference type="SUPFAM" id="SSF53067">
    <property type="entry name" value="Actin-like ATPase domain"/>
    <property type="match status" value="2"/>
</dbReference>
<sequence>MHMPKRKPFSGSRRGLVVAFDVGTTFSGISFSVLDPGVVPEIKGVTRFPAHNPSDFAKIPSVLYYDANGAARAIGAETQLPGTIEQAENEQWMKVEWFKMHLRPNSYASNLASKHIPSLPPNKSLIEVLADFLRYLLSCFKSFIKETVVAYGPNFWASVQNHIIFVLSHPNGWEGLQQSYMRQAAVLAGFVSNNINDQDRIYFVTEGEASLHFCVNNGLVIGENEGIIVLDAGGGTIDLSAYSSSRSEKGTTFEEISRSECCFAGSIFVTEEADLYVQAKLKGSPFYDDVSAIKDVFDRTTKLQFRSSQEAYFIKFGRPRDNDPALDIRLGQMRIMGSDVARFFEPSVTAALSAIVKQCTYARKTVTSVFLVGGFAASPWLLYKLKDELRPLKLKVYRPDTHVNKAASDGAVSFYLDHFVTKRVSRWPYGIQSVVDYDNNDPEHRRRGYTLCNLSGRLEVHNLYRVILKKDVQISEEQEFRRSFSRYTAFPVRNVSFDILRYKGANENPEWTDVDAGMYTVACTVTADVSRILHTTHRNPGNAFPYYQTRYDVILLFGLTELIAQIAWKEEDGVERRCPAQVVYQ</sequence>
<comment type="caution">
    <text evidence="1">The sequence shown here is derived from an EMBL/GenBank/DDBJ whole genome shotgun (WGS) entry which is preliminary data.</text>
</comment>
<organism evidence="1 2">
    <name type="scientific">Rhodocollybia butyracea</name>
    <dbReference type="NCBI Taxonomy" id="206335"/>
    <lineage>
        <taxon>Eukaryota</taxon>
        <taxon>Fungi</taxon>
        <taxon>Dikarya</taxon>
        <taxon>Basidiomycota</taxon>
        <taxon>Agaricomycotina</taxon>
        <taxon>Agaricomycetes</taxon>
        <taxon>Agaricomycetidae</taxon>
        <taxon>Agaricales</taxon>
        <taxon>Marasmiineae</taxon>
        <taxon>Omphalotaceae</taxon>
        <taxon>Rhodocollybia</taxon>
    </lineage>
</organism>
<dbReference type="PANTHER" id="PTHR14187:SF5">
    <property type="entry name" value="HEAT SHOCK 70 KDA PROTEIN 12A"/>
    <property type="match status" value="1"/>
</dbReference>
<dbReference type="OrthoDB" id="2963168at2759"/>
<dbReference type="PANTHER" id="PTHR14187">
    <property type="entry name" value="ALPHA KINASE/ELONGATION FACTOR 2 KINASE"/>
    <property type="match status" value="1"/>
</dbReference>
<dbReference type="InterPro" id="IPR043129">
    <property type="entry name" value="ATPase_NBD"/>
</dbReference>
<name>A0A9P5PTJ1_9AGAR</name>
<gene>
    <name evidence="1" type="ORF">BDP27DRAFT_1266479</name>
</gene>
<protein>
    <submittedName>
        <fullName evidence="1">Uncharacterized protein</fullName>
    </submittedName>
</protein>
<proteinExistence type="predicted"/>
<dbReference type="Proteomes" id="UP000772434">
    <property type="component" value="Unassembled WGS sequence"/>
</dbReference>
<evidence type="ECO:0000313" key="1">
    <source>
        <dbReference type="EMBL" id="KAF9068277.1"/>
    </source>
</evidence>
<dbReference type="Gene3D" id="3.30.420.40">
    <property type="match status" value="1"/>
</dbReference>
<dbReference type="AlphaFoldDB" id="A0A9P5PTJ1"/>